<gene>
    <name evidence="1" type="ORF">CN684_02570</name>
</gene>
<dbReference type="AlphaFoldDB" id="A0A2A7W552"/>
<dbReference type="FunFam" id="1.20.120.1450:FF:000001">
    <property type="entry name" value="Heptaprenyl diphosphate synthase component I"/>
    <property type="match status" value="1"/>
</dbReference>
<dbReference type="InterPro" id="IPR009920">
    <property type="entry name" value="HEPPP_synth_su1"/>
</dbReference>
<dbReference type="GO" id="GO:0009234">
    <property type="term" value="P:menaquinone biosynthetic process"/>
    <property type="evidence" value="ECO:0007669"/>
    <property type="project" value="InterPro"/>
</dbReference>
<accession>A0A2A7W552</accession>
<reference evidence="1 2" key="1">
    <citation type="submission" date="2017-09" db="EMBL/GenBank/DDBJ databases">
        <title>Large-scale bioinformatics analysis of Bacillus genomes uncovers conserved roles of natural products in bacterial physiology.</title>
        <authorList>
            <consortium name="Agbiome Team Llc"/>
            <person name="Bleich R.M."/>
            <person name="Grubbs K.J."/>
            <person name="Santa Maria K.C."/>
            <person name="Allen S.E."/>
            <person name="Farag S."/>
            <person name="Shank E.A."/>
            <person name="Bowers A."/>
        </authorList>
    </citation>
    <scope>NUCLEOTIDE SEQUENCE [LARGE SCALE GENOMIC DNA]</scope>
    <source>
        <strain evidence="1 2">AFS004017</strain>
    </source>
</reference>
<organism evidence="1 2">
    <name type="scientific">Bacillus wiedmannii</name>
    <dbReference type="NCBI Taxonomy" id="1890302"/>
    <lineage>
        <taxon>Bacteria</taxon>
        <taxon>Bacillati</taxon>
        <taxon>Bacillota</taxon>
        <taxon>Bacilli</taxon>
        <taxon>Bacillales</taxon>
        <taxon>Bacillaceae</taxon>
        <taxon>Bacillus</taxon>
        <taxon>Bacillus cereus group</taxon>
    </lineage>
</organism>
<evidence type="ECO:0000313" key="1">
    <source>
        <dbReference type="EMBL" id="PEJ10640.1"/>
    </source>
</evidence>
<protein>
    <submittedName>
        <fullName evidence="1">Heptaprenyl diphosphate synthase</fullName>
    </submittedName>
</protein>
<sequence>MIFVCDIYGGYAGIKEKLMEKLRHPYFINYIEEPFIDEEKIALLYGALKSENLHIEQIEHYVVTIMLVQIALDTHERVSNKAGEEAVESHKRRQLTVLAGDYYSGLYYYLLSMNRDIVLIRALAEGIKEINEHKIMLYQKAHETMDDIMESVVKIESALLQKTCDHFHVSHWKPFITYVLGKNRLQKECELHADKQHSPVFQAVQGIMKDKAEVETVIHGWMMELRKKENQYLENHTDISGINSVLRDKSKT</sequence>
<dbReference type="Proteomes" id="UP000220045">
    <property type="component" value="Unassembled WGS sequence"/>
</dbReference>
<name>A0A2A7W552_9BACI</name>
<proteinExistence type="predicted"/>
<evidence type="ECO:0000313" key="2">
    <source>
        <dbReference type="Proteomes" id="UP000220045"/>
    </source>
</evidence>
<dbReference type="Pfam" id="PF07307">
    <property type="entry name" value="HEPPP_synt_1"/>
    <property type="match status" value="1"/>
</dbReference>
<comment type="caution">
    <text evidence="1">The sequence shown here is derived from an EMBL/GenBank/DDBJ whole genome shotgun (WGS) entry which is preliminary data.</text>
</comment>
<dbReference type="EMBL" id="NUEL01000006">
    <property type="protein sequence ID" value="PEJ10640.1"/>
    <property type="molecule type" value="Genomic_DNA"/>
</dbReference>
<dbReference type="Gene3D" id="1.20.120.1450">
    <property type="match status" value="1"/>
</dbReference>